<dbReference type="SUPFAM" id="SSF103473">
    <property type="entry name" value="MFS general substrate transporter"/>
    <property type="match status" value="1"/>
</dbReference>
<feature type="transmembrane region" description="Helical" evidence="9">
    <location>
        <begin position="272"/>
        <end position="290"/>
    </location>
</feature>
<dbReference type="NCBIfam" id="TIGR00879">
    <property type="entry name" value="SP"/>
    <property type="match status" value="1"/>
</dbReference>
<dbReference type="InterPro" id="IPR003663">
    <property type="entry name" value="Sugar/inositol_transpt"/>
</dbReference>
<organism evidence="11 12">
    <name type="scientific">Phlyctema vagabunda</name>
    <dbReference type="NCBI Taxonomy" id="108571"/>
    <lineage>
        <taxon>Eukaryota</taxon>
        <taxon>Fungi</taxon>
        <taxon>Dikarya</taxon>
        <taxon>Ascomycota</taxon>
        <taxon>Pezizomycotina</taxon>
        <taxon>Leotiomycetes</taxon>
        <taxon>Helotiales</taxon>
        <taxon>Dermateaceae</taxon>
        <taxon>Phlyctema</taxon>
    </lineage>
</organism>
<dbReference type="InterPro" id="IPR020846">
    <property type="entry name" value="MFS_dom"/>
</dbReference>
<keyword evidence="11" id="KW-0762">Sugar transport</keyword>
<dbReference type="Pfam" id="PF00083">
    <property type="entry name" value="Sugar_tr"/>
    <property type="match status" value="1"/>
</dbReference>
<dbReference type="PRINTS" id="PR00171">
    <property type="entry name" value="SUGRTRNSPORT"/>
</dbReference>
<dbReference type="PROSITE" id="PS00217">
    <property type="entry name" value="SUGAR_TRANSPORT_2"/>
    <property type="match status" value="1"/>
</dbReference>
<evidence type="ECO:0000256" key="1">
    <source>
        <dbReference type="ARBA" id="ARBA00004141"/>
    </source>
</evidence>
<feature type="transmembrane region" description="Helical" evidence="9">
    <location>
        <begin position="345"/>
        <end position="363"/>
    </location>
</feature>
<evidence type="ECO:0000256" key="7">
    <source>
        <dbReference type="RuleBase" id="RU003346"/>
    </source>
</evidence>
<evidence type="ECO:0000313" key="11">
    <source>
        <dbReference type="EMBL" id="KAL3420906.1"/>
    </source>
</evidence>
<evidence type="ECO:0000313" key="12">
    <source>
        <dbReference type="Proteomes" id="UP001629113"/>
    </source>
</evidence>
<feature type="region of interest" description="Disordered" evidence="8">
    <location>
        <begin position="411"/>
        <end position="435"/>
    </location>
</feature>
<gene>
    <name evidence="11" type="ORF">PVAG01_07351</name>
</gene>
<dbReference type="Proteomes" id="UP001629113">
    <property type="component" value="Unassembled WGS sequence"/>
</dbReference>
<keyword evidence="3 7" id="KW-0813">Transport</keyword>
<feature type="domain" description="Major facilitator superfamily (MFS) profile" evidence="10">
    <location>
        <begin position="1"/>
        <end position="367"/>
    </location>
</feature>
<evidence type="ECO:0000256" key="6">
    <source>
        <dbReference type="ARBA" id="ARBA00023136"/>
    </source>
</evidence>
<evidence type="ECO:0000256" key="2">
    <source>
        <dbReference type="ARBA" id="ARBA00010992"/>
    </source>
</evidence>
<proteinExistence type="inferred from homology"/>
<name>A0ABR4PCZ2_9HELO</name>
<dbReference type="PANTHER" id="PTHR48022:SF46">
    <property type="entry name" value="SUGAR TRANSPORTER, PUTATIVE (AFU_ORTHOLOGUE AFUA_1G11830)-RELATED"/>
    <property type="match status" value="1"/>
</dbReference>
<feature type="transmembrane region" description="Helical" evidence="9">
    <location>
        <begin position="213"/>
        <end position="233"/>
    </location>
</feature>
<evidence type="ECO:0000256" key="4">
    <source>
        <dbReference type="ARBA" id="ARBA00022692"/>
    </source>
</evidence>
<feature type="compositionally biased region" description="Basic and acidic residues" evidence="8">
    <location>
        <begin position="421"/>
        <end position="435"/>
    </location>
</feature>
<dbReference type="InterPro" id="IPR005829">
    <property type="entry name" value="Sugar_transporter_CS"/>
</dbReference>
<dbReference type="PROSITE" id="PS00216">
    <property type="entry name" value="SUGAR_TRANSPORT_1"/>
    <property type="match status" value="1"/>
</dbReference>
<feature type="transmembrane region" description="Helical" evidence="9">
    <location>
        <begin position="20"/>
        <end position="42"/>
    </location>
</feature>
<dbReference type="EMBL" id="JBFCZG010000006">
    <property type="protein sequence ID" value="KAL3420906.1"/>
    <property type="molecule type" value="Genomic_DNA"/>
</dbReference>
<keyword evidence="4 9" id="KW-0812">Transmembrane</keyword>
<evidence type="ECO:0000256" key="3">
    <source>
        <dbReference type="ARBA" id="ARBA00022448"/>
    </source>
</evidence>
<sequence>MTIVATFIQTFSPRGNLGCFIAGRVVIGLGQGIALTAGPVYIGELAPQHIRGKIMAFWQLFYSVGSFIAYWINYACGQHRASLGEWDWKTVVIFQMMVPIIIISLLPFIPETPRWYIQHGGQIDKARASLRRVRATEEEVEDELLVIREALEFEKEAISSSYSALWKDRSVRKRLLLAFVINVGQQLTGQGTLNTYSSKIYKKVFKSTDTINLINALNATCGILFTLNAVWTVERFGRKFLFIVGAAGMSMCMLIVALVGSKTPTNADGSKTEPVAISIVFLLFFFSFFYKPSWGATTWIWTSEIFSMNVRAQAIGMSSQMQNVANSIFQQFFPTFLQNCGFDTFYFFFAINIVLGAFVYFFVPETRQVSLEEIDVLFGGSNHVTKGGDLLHVEDARHASANIHTEKTAAEGDVITSAGKGPDHVQEEKVREIKE</sequence>
<protein>
    <submittedName>
        <fullName evidence="11">Sugar transporter</fullName>
    </submittedName>
</protein>
<evidence type="ECO:0000256" key="8">
    <source>
        <dbReference type="SAM" id="MobiDB-lite"/>
    </source>
</evidence>
<keyword evidence="12" id="KW-1185">Reference proteome</keyword>
<accession>A0ABR4PCZ2</accession>
<feature type="transmembrane region" description="Helical" evidence="9">
    <location>
        <begin position="240"/>
        <end position="260"/>
    </location>
</feature>
<dbReference type="InterPro" id="IPR036259">
    <property type="entry name" value="MFS_trans_sf"/>
</dbReference>
<dbReference type="PROSITE" id="PS50850">
    <property type="entry name" value="MFS"/>
    <property type="match status" value="1"/>
</dbReference>
<evidence type="ECO:0000256" key="5">
    <source>
        <dbReference type="ARBA" id="ARBA00022989"/>
    </source>
</evidence>
<reference evidence="11 12" key="1">
    <citation type="submission" date="2024-06" db="EMBL/GenBank/DDBJ databases">
        <title>Complete genome of Phlyctema vagabunda strain 19-DSS-EL-015.</title>
        <authorList>
            <person name="Fiorenzani C."/>
        </authorList>
    </citation>
    <scope>NUCLEOTIDE SEQUENCE [LARGE SCALE GENOMIC DNA]</scope>
    <source>
        <strain evidence="11 12">19-DSS-EL-015</strain>
    </source>
</reference>
<dbReference type="InterPro" id="IPR005828">
    <property type="entry name" value="MFS_sugar_transport-like"/>
</dbReference>
<dbReference type="Gene3D" id="1.20.1250.20">
    <property type="entry name" value="MFS general substrate transporter like domains"/>
    <property type="match status" value="1"/>
</dbReference>
<evidence type="ECO:0000256" key="9">
    <source>
        <dbReference type="SAM" id="Phobius"/>
    </source>
</evidence>
<keyword evidence="5 9" id="KW-1133">Transmembrane helix</keyword>
<comment type="subcellular location">
    <subcellularLocation>
        <location evidence="1">Membrane</location>
        <topology evidence="1">Multi-pass membrane protein</topology>
    </subcellularLocation>
</comment>
<dbReference type="InterPro" id="IPR050360">
    <property type="entry name" value="MFS_Sugar_Transporters"/>
</dbReference>
<keyword evidence="6 9" id="KW-0472">Membrane</keyword>
<feature type="transmembrane region" description="Helical" evidence="9">
    <location>
        <begin position="54"/>
        <end position="72"/>
    </location>
</feature>
<comment type="caution">
    <text evidence="11">The sequence shown here is derived from an EMBL/GenBank/DDBJ whole genome shotgun (WGS) entry which is preliminary data.</text>
</comment>
<feature type="transmembrane region" description="Helical" evidence="9">
    <location>
        <begin position="92"/>
        <end position="109"/>
    </location>
</feature>
<evidence type="ECO:0000259" key="10">
    <source>
        <dbReference type="PROSITE" id="PS50850"/>
    </source>
</evidence>
<comment type="similarity">
    <text evidence="2 7">Belongs to the major facilitator superfamily. Sugar transporter (TC 2.A.1.1) family.</text>
</comment>
<dbReference type="PANTHER" id="PTHR48022">
    <property type="entry name" value="PLASTIDIC GLUCOSE TRANSPORTER 4"/>
    <property type="match status" value="1"/>
</dbReference>